<reference evidence="2 3" key="1">
    <citation type="journal article" date="2011" name="Cell">
        <title>Insight into structure and assembly of the nuclear pore complex by utilizing the genome of a eukaryotic thermophile.</title>
        <authorList>
            <person name="Amlacher S."/>
            <person name="Sarges P."/>
            <person name="Flemming D."/>
            <person name="van Noort V."/>
            <person name="Kunze R."/>
            <person name="Devos D.P."/>
            <person name="Arumugam M."/>
            <person name="Bork P."/>
            <person name="Hurt E."/>
        </authorList>
    </citation>
    <scope>NUCLEOTIDE SEQUENCE [LARGE SCALE GENOMIC DNA]</scope>
    <source>
        <strain evidence="3">DSM 1495 / CBS 144.50 / IMI 039719</strain>
    </source>
</reference>
<dbReference type="PANTHER" id="PTHR13464:SF0">
    <property type="entry name" value="SAP30-BINDING PROTEIN"/>
    <property type="match status" value="1"/>
</dbReference>
<feature type="compositionally biased region" description="Low complexity" evidence="1">
    <location>
        <begin position="87"/>
        <end position="108"/>
    </location>
</feature>
<evidence type="ECO:0000313" key="2">
    <source>
        <dbReference type="EMBL" id="EGS23675.1"/>
    </source>
</evidence>
<accession>G0RZP7</accession>
<evidence type="ECO:0008006" key="4">
    <source>
        <dbReference type="Google" id="ProtNLM"/>
    </source>
</evidence>
<evidence type="ECO:0000256" key="1">
    <source>
        <dbReference type="SAM" id="MobiDB-lite"/>
    </source>
</evidence>
<gene>
    <name evidence="2" type="ORF">CTHT_0003720</name>
</gene>
<dbReference type="RefSeq" id="XP_006690917.1">
    <property type="nucleotide sequence ID" value="XM_006690854.1"/>
</dbReference>
<dbReference type="HOGENOM" id="CLU_064352_1_1_1"/>
<dbReference type="GO" id="GO:0005634">
    <property type="term" value="C:nucleus"/>
    <property type="evidence" value="ECO:0007669"/>
    <property type="project" value="TreeGrafter"/>
</dbReference>
<feature type="region of interest" description="Disordered" evidence="1">
    <location>
        <begin position="1"/>
        <end position="139"/>
    </location>
</feature>
<evidence type="ECO:0000313" key="3">
    <source>
        <dbReference type="Proteomes" id="UP000008066"/>
    </source>
</evidence>
<protein>
    <recommendedName>
        <fullName evidence="4">HCNGP-like protein</fullName>
    </recommendedName>
</protein>
<organism evidence="3">
    <name type="scientific">Chaetomium thermophilum (strain DSM 1495 / CBS 144.50 / IMI 039719)</name>
    <name type="common">Thermochaetoides thermophila</name>
    <dbReference type="NCBI Taxonomy" id="759272"/>
    <lineage>
        <taxon>Eukaryota</taxon>
        <taxon>Fungi</taxon>
        <taxon>Dikarya</taxon>
        <taxon>Ascomycota</taxon>
        <taxon>Pezizomycotina</taxon>
        <taxon>Sordariomycetes</taxon>
        <taxon>Sordariomycetidae</taxon>
        <taxon>Sordariales</taxon>
        <taxon>Chaetomiaceae</taxon>
        <taxon>Thermochaetoides</taxon>
    </lineage>
</organism>
<dbReference type="PANTHER" id="PTHR13464">
    <property type="entry name" value="TRANSCRIPTIONAL REGULATOR PROTEIN HCNGP"/>
    <property type="match status" value="1"/>
</dbReference>
<dbReference type="OrthoDB" id="1714508at2759"/>
<dbReference type="GO" id="GO:0006355">
    <property type="term" value="P:regulation of DNA-templated transcription"/>
    <property type="evidence" value="ECO:0007669"/>
    <property type="project" value="InterPro"/>
</dbReference>
<dbReference type="InterPro" id="IPR012479">
    <property type="entry name" value="SAP30BP"/>
</dbReference>
<dbReference type="OMA" id="TLSKEVW"/>
<feature type="region of interest" description="Disordered" evidence="1">
    <location>
        <begin position="277"/>
        <end position="332"/>
    </location>
</feature>
<dbReference type="EMBL" id="GL988032">
    <property type="protein sequence ID" value="EGS23675.1"/>
    <property type="molecule type" value="Genomic_DNA"/>
</dbReference>
<name>G0RZP7_CHATD</name>
<dbReference type="Pfam" id="PF07818">
    <property type="entry name" value="HCNGP"/>
    <property type="match status" value="1"/>
</dbReference>
<dbReference type="Proteomes" id="UP000008066">
    <property type="component" value="Unassembled WGS sequence"/>
</dbReference>
<feature type="compositionally biased region" description="Low complexity" evidence="1">
    <location>
        <begin position="293"/>
        <end position="308"/>
    </location>
</feature>
<dbReference type="eggNOG" id="KOG2959">
    <property type="taxonomic scope" value="Eukaryota"/>
</dbReference>
<sequence length="332" mass="35587">MGLVQYDSSDDDEMQDEPQASVQSAKETSETQKKASIDASEQPSTPSIPSAVSQPIATTFQQLQTSELPPQQEPLGPAPGPSQTPVLGPALGPSLPSPSQLRQSSTLPDPDDEVDLSFLDNDAPQNGSAPTGPPKSPYTATRTLLRDLTLPAVPNLDIPPSPGGTPPPGHDALTSKFEHFLQLKRTKGVHFNQRLADSKGMRNPAMMDRLLGFVGVETEIDFGEAEYYEGQGTSQQQRVVEKATEQYATVLSREVWDPHGFPAWAFRGGLKRLTERAERERARKPGEPIEFVSASSSNTGSAAGTGADSGERSGSRSDTPGVGGVKWKGRWD</sequence>
<keyword evidence="3" id="KW-1185">Reference proteome</keyword>
<dbReference type="GeneID" id="18254410"/>
<dbReference type="KEGG" id="cthr:CTHT_0003720"/>
<dbReference type="STRING" id="759272.G0RZP7"/>
<feature type="compositionally biased region" description="Basic and acidic residues" evidence="1">
    <location>
        <begin position="277"/>
        <end position="287"/>
    </location>
</feature>
<dbReference type="AlphaFoldDB" id="G0RZP7"/>
<feature type="compositionally biased region" description="Basic and acidic residues" evidence="1">
    <location>
        <begin position="27"/>
        <end position="36"/>
    </location>
</feature>
<feature type="compositionally biased region" description="Polar residues" evidence="1">
    <location>
        <begin position="39"/>
        <end position="69"/>
    </location>
</feature>
<proteinExistence type="predicted"/>